<dbReference type="RefSeq" id="WP_203853994.1">
    <property type="nucleotide sequence ID" value="NZ_BAAAVW010000026.1"/>
</dbReference>
<name>A0A919UJ76_9ACTN</name>
<accession>A0A919UJ76</accession>
<reference evidence="1" key="1">
    <citation type="submission" date="2021-01" db="EMBL/GenBank/DDBJ databases">
        <title>Whole genome shotgun sequence of Dactylosporangium siamense NBRC 106093.</title>
        <authorList>
            <person name="Komaki H."/>
            <person name="Tamura T."/>
        </authorList>
    </citation>
    <scope>NUCLEOTIDE SEQUENCE</scope>
    <source>
        <strain evidence="1">NBRC 106093</strain>
    </source>
</reference>
<dbReference type="EMBL" id="BONQ01000178">
    <property type="protein sequence ID" value="GIG52408.1"/>
    <property type="molecule type" value="Genomic_DNA"/>
</dbReference>
<dbReference type="AlphaFoldDB" id="A0A919UJ76"/>
<comment type="caution">
    <text evidence="1">The sequence shown here is derived from an EMBL/GenBank/DDBJ whole genome shotgun (WGS) entry which is preliminary data.</text>
</comment>
<proteinExistence type="predicted"/>
<evidence type="ECO:0000313" key="1">
    <source>
        <dbReference type="EMBL" id="GIG52408.1"/>
    </source>
</evidence>
<evidence type="ECO:0000313" key="2">
    <source>
        <dbReference type="Proteomes" id="UP000660611"/>
    </source>
</evidence>
<sequence>MTYYLGRLAELHEYGKAREFVVHGENGKGTYRDFVSCTFSKRGGPFV</sequence>
<protein>
    <submittedName>
        <fullName evidence="1">Uncharacterized protein</fullName>
    </submittedName>
</protein>
<dbReference type="Proteomes" id="UP000660611">
    <property type="component" value="Unassembled WGS sequence"/>
</dbReference>
<keyword evidence="2" id="KW-1185">Reference proteome</keyword>
<organism evidence="1 2">
    <name type="scientific">Dactylosporangium siamense</name>
    <dbReference type="NCBI Taxonomy" id="685454"/>
    <lineage>
        <taxon>Bacteria</taxon>
        <taxon>Bacillati</taxon>
        <taxon>Actinomycetota</taxon>
        <taxon>Actinomycetes</taxon>
        <taxon>Micromonosporales</taxon>
        <taxon>Micromonosporaceae</taxon>
        <taxon>Dactylosporangium</taxon>
    </lineage>
</organism>
<gene>
    <name evidence="1" type="ORF">Dsi01nite_104490</name>
</gene>